<dbReference type="Pfam" id="PF14907">
    <property type="entry name" value="NTP_transf_5"/>
    <property type="match status" value="1"/>
</dbReference>
<gene>
    <name evidence="1" type="ORF">GCM10009682_52070</name>
</gene>
<proteinExistence type="predicted"/>
<accession>A0ABP4YQ53</accession>
<dbReference type="Gene3D" id="3.30.460.40">
    <property type="match status" value="1"/>
</dbReference>
<dbReference type="SUPFAM" id="SSF81301">
    <property type="entry name" value="Nucleotidyltransferase"/>
    <property type="match status" value="1"/>
</dbReference>
<dbReference type="InterPro" id="IPR043519">
    <property type="entry name" value="NT_sf"/>
</dbReference>
<dbReference type="InterPro" id="IPR039498">
    <property type="entry name" value="NTP_transf_5"/>
</dbReference>
<dbReference type="RefSeq" id="WP_344137870.1">
    <property type="nucleotide sequence ID" value="NZ_BAAALT010000226.1"/>
</dbReference>
<protein>
    <recommendedName>
        <fullName evidence="3">Nucleotidyltransferase family protein</fullName>
    </recommendedName>
</protein>
<sequence length="192" mass="21149">MPEPLDEGLLETLVRTASVLKQTDIPFALMGGFAVYAHGGTSSDHDVDFALREQDVPRAVDALTASGFRAEEPPEDWLTKVFDGDRMVDLIYRPVERPVTAETLADAVDRPVAALHLPVLSATQLMVHKLLAFSQHHCDFSRALPMARSLREQIDWPRVREETAASPYAASFLVLLRLLNVVTTEEVGDATG</sequence>
<evidence type="ECO:0000313" key="1">
    <source>
        <dbReference type="EMBL" id="GAA1825951.1"/>
    </source>
</evidence>
<dbReference type="EMBL" id="BAAALT010000226">
    <property type="protein sequence ID" value="GAA1825951.1"/>
    <property type="molecule type" value="Genomic_DNA"/>
</dbReference>
<comment type="caution">
    <text evidence="1">The sequence shown here is derived from an EMBL/GenBank/DDBJ whole genome shotgun (WGS) entry which is preliminary data.</text>
</comment>
<name>A0ABP4YQ53_9ACTN</name>
<keyword evidence="2" id="KW-1185">Reference proteome</keyword>
<evidence type="ECO:0008006" key="3">
    <source>
        <dbReference type="Google" id="ProtNLM"/>
    </source>
</evidence>
<organism evidence="1 2">
    <name type="scientific">Luedemannella flava</name>
    <dbReference type="NCBI Taxonomy" id="349316"/>
    <lineage>
        <taxon>Bacteria</taxon>
        <taxon>Bacillati</taxon>
        <taxon>Actinomycetota</taxon>
        <taxon>Actinomycetes</taxon>
        <taxon>Micromonosporales</taxon>
        <taxon>Micromonosporaceae</taxon>
        <taxon>Luedemannella</taxon>
    </lineage>
</organism>
<evidence type="ECO:0000313" key="2">
    <source>
        <dbReference type="Proteomes" id="UP001500218"/>
    </source>
</evidence>
<dbReference type="Proteomes" id="UP001500218">
    <property type="component" value="Unassembled WGS sequence"/>
</dbReference>
<reference evidence="2" key="1">
    <citation type="journal article" date="2019" name="Int. J. Syst. Evol. Microbiol.">
        <title>The Global Catalogue of Microorganisms (GCM) 10K type strain sequencing project: providing services to taxonomists for standard genome sequencing and annotation.</title>
        <authorList>
            <consortium name="The Broad Institute Genomics Platform"/>
            <consortium name="The Broad Institute Genome Sequencing Center for Infectious Disease"/>
            <person name="Wu L."/>
            <person name="Ma J."/>
        </authorList>
    </citation>
    <scope>NUCLEOTIDE SEQUENCE [LARGE SCALE GENOMIC DNA]</scope>
    <source>
        <strain evidence="2">JCM 13250</strain>
    </source>
</reference>